<keyword evidence="6" id="KW-1185">Reference proteome</keyword>
<dbReference type="GO" id="GO:0006974">
    <property type="term" value="P:DNA damage response"/>
    <property type="evidence" value="ECO:0007669"/>
    <property type="project" value="TreeGrafter"/>
</dbReference>
<dbReference type="PANTHER" id="PTHR23318">
    <property type="entry name" value="ATP SYNTHASE GAMMA-RELATED"/>
    <property type="match status" value="1"/>
</dbReference>
<dbReference type="GO" id="GO:0072542">
    <property type="term" value="F:protein phosphatase activator activity"/>
    <property type="evidence" value="ECO:0007669"/>
    <property type="project" value="TreeGrafter"/>
</dbReference>
<dbReference type="PANTHER" id="PTHR23318:SF0">
    <property type="entry name" value="SERINE_THREONINE-PROTEIN PHOSPHATASE 4 REGULATORY SUBUNIT 3"/>
    <property type="match status" value="1"/>
</dbReference>
<dbReference type="OrthoDB" id="27483at2759"/>
<keyword evidence="3" id="KW-0812">Transmembrane</keyword>
<dbReference type="STRING" id="133383.A0A1R0GSW7"/>
<dbReference type="InterPro" id="IPR006887">
    <property type="entry name" value="P4R3-like_central_dom"/>
</dbReference>
<protein>
    <recommendedName>
        <fullName evidence="4">Serine/threonine-protein phosphatase 4 regulatory subunit 3-like central domain-containing protein</fullName>
    </recommendedName>
</protein>
<sequence length="263" mass="30681">MEYDPDFPSARGKYREFISNQLSFREIIPIGDEEVENKIHEVFRLQYLKDVVLARILDESSTSIIGSLILFYNSEILSYIESNIPFQKKLFSIVSLPDEPDEKKNEVILFMKQYSQMYKSLPNTYRGDSFKTLCENGLFNALRFALLCSNDKTRLDGSELLVFMLECDKAFVREYLLYEDQSPDPDTKDHKSLLSIISEIVNSDPNINIQLLNVDIMRVILDTSSTGLESFSGFIEVFYLFSLTFFCVLLFFFIPYFYKFCHL</sequence>
<dbReference type="InterPro" id="IPR051137">
    <property type="entry name" value="PP4R3-like"/>
</dbReference>
<organism evidence="5 6">
    <name type="scientific">Smittium mucronatum</name>
    <dbReference type="NCBI Taxonomy" id="133383"/>
    <lineage>
        <taxon>Eukaryota</taxon>
        <taxon>Fungi</taxon>
        <taxon>Fungi incertae sedis</taxon>
        <taxon>Zoopagomycota</taxon>
        <taxon>Kickxellomycotina</taxon>
        <taxon>Harpellomycetes</taxon>
        <taxon>Harpellales</taxon>
        <taxon>Legeriomycetaceae</taxon>
        <taxon>Smittium</taxon>
    </lineage>
</organism>
<dbReference type="Pfam" id="PF04802">
    <property type="entry name" value="PP4R3"/>
    <property type="match status" value="1"/>
</dbReference>
<gene>
    <name evidence="5" type="ORF">AYI68_g5932</name>
</gene>
<evidence type="ECO:0000313" key="5">
    <source>
        <dbReference type="EMBL" id="OLY79983.1"/>
    </source>
</evidence>
<feature type="domain" description="Serine/threonine-protein phosphatase 4 regulatory subunit 3-like central" evidence="4">
    <location>
        <begin position="1"/>
        <end position="227"/>
    </location>
</feature>
<keyword evidence="3" id="KW-0472">Membrane</keyword>
<comment type="caution">
    <text evidence="5">The sequence shown here is derived from an EMBL/GenBank/DDBJ whole genome shotgun (WGS) entry which is preliminary data.</text>
</comment>
<comment type="subcellular location">
    <subcellularLocation>
        <location evidence="1">Nucleus</location>
    </subcellularLocation>
</comment>
<dbReference type="EMBL" id="LSSL01003894">
    <property type="protein sequence ID" value="OLY79983.1"/>
    <property type="molecule type" value="Genomic_DNA"/>
</dbReference>
<evidence type="ECO:0000256" key="3">
    <source>
        <dbReference type="SAM" id="Phobius"/>
    </source>
</evidence>
<reference evidence="5 6" key="1">
    <citation type="journal article" date="2016" name="Mol. Biol. Evol.">
        <title>Genome-Wide Survey of Gut Fungi (Harpellales) Reveals the First Horizontally Transferred Ubiquitin Gene from a Mosquito Host.</title>
        <authorList>
            <person name="Wang Y."/>
            <person name="White M.M."/>
            <person name="Kvist S."/>
            <person name="Moncalvo J.M."/>
        </authorList>
    </citation>
    <scope>NUCLEOTIDE SEQUENCE [LARGE SCALE GENOMIC DNA]</scope>
    <source>
        <strain evidence="5 6">ALG-7-W6</strain>
    </source>
</reference>
<keyword evidence="3" id="KW-1133">Transmembrane helix</keyword>
<evidence type="ECO:0000256" key="2">
    <source>
        <dbReference type="ARBA" id="ARBA00023242"/>
    </source>
</evidence>
<accession>A0A1R0GSW7</accession>
<evidence type="ECO:0000259" key="4">
    <source>
        <dbReference type="Pfam" id="PF04802"/>
    </source>
</evidence>
<keyword evidence="2" id="KW-0539">Nucleus</keyword>
<name>A0A1R0GSW7_9FUNG</name>
<dbReference type="GO" id="GO:0030289">
    <property type="term" value="C:protein phosphatase 4 complex"/>
    <property type="evidence" value="ECO:0007669"/>
    <property type="project" value="TreeGrafter"/>
</dbReference>
<dbReference type="GO" id="GO:0005654">
    <property type="term" value="C:nucleoplasm"/>
    <property type="evidence" value="ECO:0007669"/>
    <property type="project" value="TreeGrafter"/>
</dbReference>
<dbReference type="AlphaFoldDB" id="A0A1R0GSW7"/>
<evidence type="ECO:0000256" key="1">
    <source>
        <dbReference type="ARBA" id="ARBA00004123"/>
    </source>
</evidence>
<evidence type="ECO:0000313" key="6">
    <source>
        <dbReference type="Proteomes" id="UP000187455"/>
    </source>
</evidence>
<feature type="transmembrane region" description="Helical" evidence="3">
    <location>
        <begin position="237"/>
        <end position="258"/>
    </location>
</feature>
<proteinExistence type="predicted"/>
<dbReference type="Proteomes" id="UP000187455">
    <property type="component" value="Unassembled WGS sequence"/>
</dbReference>